<feature type="region of interest" description="Disordered" evidence="1">
    <location>
        <begin position="731"/>
        <end position="754"/>
    </location>
</feature>
<sequence>MPSPFLEKEEVPSDWREGYLIKLPKKGDLSNCSNYRGITLLSAPGKVFNRITLERMKGEIGPWLRDHQAGFRSNRSRVYQIAIHIQDNYHEFCSDPCSIFISTRNQATADSNAFISPEAFSQYSQLAQVLDFITAKDELLKKQHEKHKSLAGRKVEQASQNKTSVKGTKSKKATNKNKKQNTKEALSTSSGDFGQPKVVIRIHFPHLSCLTKKQHADYLRLSKKFLGNPPAQRSSEDIKEINMFKELQVRVQQEQDEFMNYLKMVASQSVGDYNYLHPEAARFITDYLRLEHQRVTSYPCFYRLFDDVPLSGQKSTEIMMLSHDSILLEMGHVSRIIQPKIGFQNKVSVPLNYSKVNASFPVSEIDVRKLPPCSQDPNCIALAKKYDADVVMCASAMACLLDNHAPLYNRQWEIPFKVVISENTASRSASQTLFLDKPFVPKVPMPREKSEWYHKSATKTLFQHPRHNTSFLLESLKGTNNGTCKQDKQDACFSVTEQITDLEVFGTENPAAEMRLKDFKLSYGNTEDALTSESCIKISGRETEDSSSSSHSFKMPQTDIHFLSSSDNSVEVPKADVQALSSSSTSVNLPQASIQDISSGGNSVNLPQASLQDVSSSGNSVNLPQASLQDVSTNGNYGNLPQVNLQDVSSSGNSVNLPQASLQDVSTSGNSVNLPQASLKAISSSSNSVNLPQVSLQDMSSSDNSVNLPQASLQDVSTNGSSVNLPQVNLQDVSSSGNSVNLPQASLQDVSTSGNSVNLPQASLKAISSSSNSVNLPQASLQDVSTSGNSVNLPQASLQSDAHNLLANEDYSMLPEYPECEDRKTNTDPELHIIGFKRQEQLPSELHRLKPEAEGVSQFNEDEHRSEISSARKMESDLSNARNIVDITGKNLDNNDPDEDMDCVADQTIDVDDALNFSGDSSDDTEDERLVIDAPGTPKQCQKSKDNSPDTFSAGRQIFTEDDPRTLLSDCAGSPAYKRQVCSDNPASPCPDTPLSPQYVPAPNTPSHTPEIPLEKLDVSVVSLSQRKENGQDDIIHVRSSKDTPTSPPGGDTINSGLQDCYRSEKPTSGGHCCHVAASSSDTENELIIDMGKDEQFISCPIKTEIGNGHGNILVSSSPVVAADYLETTKGGRIGKLVSGDRKQLGEYSIKLEQPAAFKSEVDSQLVVSEVNNEMPFVESNTSSERVYNLRKRQIAVSPNRTPGLKTEEPKPKRRTRSHTAALPVDRMLMRQTRAMSRQQSSTTVSRRQSSTTVSQRQSSTTVSQRQSSTTVSQLDGTDDRQNEQTKTKTQIKPPSRTAKCEQNTLTSPLDNILDAQSKLLDGSFISCLPSQVQQIPYLDAGQATCFLGNGNMIQGQGHTVPGQGNLIPGQGSNIPGQGSMIPDHMVSRIGMNPAQVGVIPGQVDKISGQLNMTPRQSRMTTGQTYGDRLFQGGALENANDYQRPPTSNINYSLFTLGDLRIIIRYKYHGVLKYRKKNPMQFAHIQTKLEYQPQYGMEQMTHSEICKAWLALQLRPHTSLLRVRVNAYTGEIMEQKLLTANDILPQRSPFHPGYAMCNLYRILQKLKKLPCGDFLLSHNPGQLSCHIKTTTQSTSGVYDLHKAYLQQSNPTTNQYTETTVPWIPIDPGQMLPFHNKYQCIPAMFEPKDSEGKHTFKPGQNKKKKKKKKKASG</sequence>
<feature type="region of interest" description="Disordered" evidence="1">
    <location>
        <begin position="598"/>
        <end position="669"/>
    </location>
</feature>
<dbReference type="GO" id="GO:0042795">
    <property type="term" value="P:snRNA transcription by RNA polymerase II"/>
    <property type="evidence" value="ECO:0007669"/>
    <property type="project" value="TreeGrafter"/>
</dbReference>
<dbReference type="InterPro" id="IPR019535">
    <property type="entry name" value="ICE2_C"/>
</dbReference>
<feature type="compositionally biased region" description="Basic residues" evidence="1">
    <location>
        <begin position="168"/>
        <end position="180"/>
    </location>
</feature>
<feature type="compositionally biased region" description="Basic residues" evidence="1">
    <location>
        <begin position="1659"/>
        <end position="1672"/>
    </location>
</feature>
<dbReference type="PANTHER" id="PTHR14633:SF3">
    <property type="entry name" value="LITTLE ELONGATION COMPLEX SUBUNIT 2"/>
    <property type="match status" value="1"/>
</dbReference>
<feature type="region of interest" description="Disordered" evidence="1">
    <location>
        <begin position="1038"/>
        <end position="1057"/>
    </location>
</feature>
<dbReference type="GO" id="GO:0008023">
    <property type="term" value="C:transcription elongation factor complex"/>
    <property type="evidence" value="ECO:0007669"/>
    <property type="project" value="InterPro"/>
</dbReference>
<feature type="compositionally biased region" description="Basic and acidic residues" evidence="1">
    <location>
        <begin position="1278"/>
        <end position="1287"/>
    </location>
</feature>
<proteinExistence type="predicted"/>
<evidence type="ECO:0000259" key="2">
    <source>
        <dbReference type="Pfam" id="PF10505"/>
    </source>
</evidence>
<dbReference type="EMBL" id="JAODUP010000005">
    <property type="protein sequence ID" value="KAK2169995.1"/>
    <property type="molecule type" value="Genomic_DNA"/>
</dbReference>
<feature type="region of interest" description="Disordered" evidence="1">
    <location>
        <begin position="1192"/>
        <end position="1304"/>
    </location>
</feature>
<protein>
    <recommendedName>
        <fullName evidence="2">Little elongation complex subunit 2 C-terminal domain-containing protein</fullName>
    </recommendedName>
</protein>
<comment type="caution">
    <text evidence="3">The sequence shown here is derived from an EMBL/GenBank/DDBJ whole genome shotgun (WGS) entry which is preliminary data.</text>
</comment>
<accession>A0AAD9KFV0</accession>
<feature type="region of interest" description="Disordered" evidence="1">
    <location>
        <begin position="534"/>
        <end position="554"/>
    </location>
</feature>
<feature type="domain" description="Little elongation complex subunit 2 C-terminal" evidence="2">
    <location>
        <begin position="1441"/>
        <end position="1646"/>
    </location>
</feature>
<dbReference type="GO" id="GO:0045945">
    <property type="term" value="P:positive regulation of transcription by RNA polymerase III"/>
    <property type="evidence" value="ECO:0007669"/>
    <property type="project" value="TreeGrafter"/>
</dbReference>
<evidence type="ECO:0000313" key="4">
    <source>
        <dbReference type="Proteomes" id="UP001208570"/>
    </source>
</evidence>
<gene>
    <name evidence="3" type="ORF">LSH36_5g11026</name>
</gene>
<keyword evidence="4" id="KW-1185">Reference proteome</keyword>
<feature type="compositionally biased region" description="Low complexity" evidence="1">
    <location>
        <begin position="1237"/>
        <end position="1274"/>
    </location>
</feature>
<feature type="region of interest" description="Disordered" evidence="1">
    <location>
        <begin position="1646"/>
        <end position="1672"/>
    </location>
</feature>
<evidence type="ECO:0000313" key="3">
    <source>
        <dbReference type="EMBL" id="KAK2169995.1"/>
    </source>
</evidence>
<evidence type="ECO:0000256" key="1">
    <source>
        <dbReference type="SAM" id="MobiDB-lite"/>
    </source>
</evidence>
<feature type="region of interest" description="Disordered" evidence="1">
    <location>
        <begin position="144"/>
        <end position="190"/>
    </location>
</feature>
<dbReference type="GO" id="GO:0042796">
    <property type="term" value="P:snRNA transcription by RNA polymerase III"/>
    <property type="evidence" value="ECO:0007669"/>
    <property type="project" value="TreeGrafter"/>
</dbReference>
<dbReference type="PANTHER" id="PTHR14633">
    <property type="entry name" value="LITTLE ELONGATION COMPLEX SUBUNIT 2"/>
    <property type="match status" value="1"/>
</dbReference>
<dbReference type="Pfam" id="PF10505">
    <property type="entry name" value="NARG2_C"/>
    <property type="match status" value="1"/>
</dbReference>
<name>A0AAD9KFV0_9ANNE</name>
<reference evidence="3" key="1">
    <citation type="journal article" date="2023" name="Mol. Biol. Evol.">
        <title>Third-Generation Sequencing Reveals the Adaptive Role of the Epigenome in Three Deep-Sea Polychaetes.</title>
        <authorList>
            <person name="Perez M."/>
            <person name="Aroh O."/>
            <person name="Sun Y."/>
            <person name="Lan Y."/>
            <person name="Juniper S.K."/>
            <person name="Young C.R."/>
            <person name="Angers B."/>
            <person name="Qian P.Y."/>
        </authorList>
    </citation>
    <scope>NUCLEOTIDE SEQUENCE</scope>
    <source>
        <strain evidence="3">P08H-3</strain>
    </source>
</reference>
<organism evidence="3 4">
    <name type="scientific">Paralvinella palmiformis</name>
    <dbReference type="NCBI Taxonomy" id="53620"/>
    <lineage>
        <taxon>Eukaryota</taxon>
        <taxon>Metazoa</taxon>
        <taxon>Spiralia</taxon>
        <taxon>Lophotrochozoa</taxon>
        <taxon>Annelida</taxon>
        <taxon>Polychaeta</taxon>
        <taxon>Sedentaria</taxon>
        <taxon>Canalipalpata</taxon>
        <taxon>Terebellida</taxon>
        <taxon>Terebelliformia</taxon>
        <taxon>Alvinellidae</taxon>
        <taxon>Paralvinella</taxon>
    </lineage>
</organism>
<feature type="region of interest" description="Disordered" evidence="1">
    <location>
        <begin position="933"/>
        <end position="1012"/>
    </location>
</feature>
<dbReference type="Proteomes" id="UP001208570">
    <property type="component" value="Unassembled WGS sequence"/>
</dbReference>